<evidence type="ECO:0000256" key="1">
    <source>
        <dbReference type="SAM" id="Phobius"/>
    </source>
</evidence>
<feature type="chain" id="PRO_5009180761" description="Bacterial Ig domain-containing protein" evidence="2">
    <location>
        <begin position="28"/>
        <end position="279"/>
    </location>
</feature>
<keyword evidence="2" id="KW-0732">Signal</keyword>
<keyword evidence="1" id="KW-0812">Transmembrane</keyword>
<dbReference type="Proteomes" id="UP000095255">
    <property type="component" value="Unassembled WGS sequence"/>
</dbReference>
<evidence type="ECO:0000256" key="2">
    <source>
        <dbReference type="SAM" id="SignalP"/>
    </source>
</evidence>
<evidence type="ECO:0008006" key="5">
    <source>
        <dbReference type="Google" id="ProtNLM"/>
    </source>
</evidence>
<feature type="transmembrane region" description="Helical" evidence="1">
    <location>
        <begin position="148"/>
        <end position="166"/>
    </location>
</feature>
<accession>A0A1E5L7J5</accession>
<feature type="transmembrane region" description="Helical" evidence="1">
    <location>
        <begin position="178"/>
        <end position="196"/>
    </location>
</feature>
<protein>
    <recommendedName>
        <fullName evidence="5">Bacterial Ig domain-containing protein</fullName>
    </recommendedName>
</protein>
<gene>
    <name evidence="3" type="ORF">BHU72_14455</name>
</gene>
<sequence>MNRFINLVVISALIFTTIFAYPINANAAPKNNVSEFTFTVDDVIYTASIIEHGKGSITTTVTGSDGSHEVSKATRNKDIVTIETEGKTTLIDVSIKEIDSMFVPEVALMSNYIHKGIINYNPPIGHGDIARIDYLYRIVDRSEVNVDLHAILGLTVSAAITVIAFVRTPQLAPMYWQALVTGSVFISSGIVVYVIANSVTAIRNVYEVKGRRNGVIGSSSYAGDKYFIRNAYGVTTGEHNLGFVPEYWTDETIAFLLFKDFFAQALYNGVRSHTWLLFD</sequence>
<evidence type="ECO:0000313" key="4">
    <source>
        <dbReference type="Proteomes" id="UP000095255"/>
    </source>
</evidence>
<reference evidence="3 4" key="1">
    <citation type="submission" date="2016-09" db="EMBL/GenBank/DDBJ databases">
        <title>Desulfuribacillus arsenicus sp. nov., an obligately anaerobic, dissimilatory arsenic- and antimonate-reducing bacterium isolated from anoxic sediments.</title>
        <authorList>
            <person name="Abin C.A."/>
            <person name="Hollibaugh J.T."/>
        </authorList>
    </citation>
    <scope>NUCLEOTIDE SEQUENCE [LARGE SCALE GENOMIC DNA]</scope>
    <source>
        <strain evidence="3 4">MLFW-2</strain>
    </source>
</reference>
<feature type="signal peptide" evidence="2">
    <location>
        <begin position="1"/>
        <end position="27"/>
    </location>
</feature>
<keyword evidence="1" id="KW-1133">Transmembrane helix</keyword>
<proteinExistence type="predicted"/>
<dbReference type="RefSeq" id="WP_069701547.1">
    <property type="nucleotide sequence ID" value="NZ_MJAT01000007.1"/>
</dbReference>
<evidence type="ECO:0000313" key="3">
    <source>
        <dbReference type="EMBL" id="OEH86120.1"/>
    </source>
</evidence>
<comment type="caution">
    <text evidence="3">The sequence shown here is derived from an EMBL/GenBank/DDBJ whole genome shotgun (WGS) entry which is preliminary data.</text>
</comment>
<dbReference type="AlphaFoldDB" id="A0A1E5L7J5"/>
<organism evidence="3 4">
    <name type="scientific">Desulfuribacillus stibiiarsenatis</name>
    <dbReference type="NCBI Taxonomy" id="1390249"/>
    <lineage>
        <taxon>Bacteria</taxon>
        <taxon>Bacillati</taxon>
        <taxon>Bacillota</taxon>
        <taxon>Desulfuribacillia</taxon>
        <taxon>Desulfuribacillales</taxon>
        <taxon>Desulfuribacillaceae</taxon>
        <taxon>Desulfuribacillus</taxon>
    </lineage>
</organism>
<dbReference type="EMBL" id="MJAT01000007">
    <property type="protein sequence ID" value="OEH86120.1"/>
    <property type="molecule type" value="Genomic_DNA"/>
</dbReference>
<keyword evidence="4" id="KW-1185">Reference proteome</keyword>
<keyword evidence="1" id="KW-0472">Membrane</keyword>
<name>A0A1E5L7J5_9FIRM</name>